<sequence>MKNIDMLDMTDQQLNRVLAELVYNARECSRDTDSRVVIIGDFGTYNTHPLTGDWKKAKWRATAEEAWTDSTNYCADPAASLEVQAKAIEVDAEGYVNKLVAIMDAGVFWSSDCCLDPVGVSWLLTATPRQRAEAAHMTLSSRV</sequence>
<evidence type="ECO:0000313" key="2">
    <source>
        <dbReference type="Proteomes" id="UP001597340"/>
    </source>
</evidence>
<protein>
    <submittedName>
        <fullName evidence="1">Uncharacterized protein</fullName>
    </submittedName>
</protein>
<proteinExistence type="predicted"/>
<comment type="caution">
    <text evidence="1">The sequence shown here is derived from an EMBL/GenBank/DDBJ whole genome shotgun (WGS) entry which is preliminary data.</text>
</comment>
<name>A0ABW4DIX5_9BACL</name>
<evidence type="ECO:0000313" key="1">
    <source>
        <dbReference type="EMBL" id="MFD1463236.1"/>
    </source>
</evidence>
<accession>A0ABW4DIX5</accession>
<dbReference type="EMBL" id="JBHTNZ010000029">
    <property type="protein sequence ID" value="MFD1463236.1"/>
    <property type="molecule type" value="Genomic_DNA"/>
</dbReference>
<organism evidence="1 2">
    <name type="scientific">Paenibacillus farraposensis</name>
    <dbReference type="NCBI Taxonomy" id="2807095"/>
    <lineage>
        <taxon>Bacteria</taxon>
        <taxon>Bacillati</taxon>
        <taxon>Bacillota</taxon>
        <taxon>Bacilli</taxon>
        <taxon>Bacillales</taxon>
        <taxon>Paenibacillaceae</taxon>
        <taxon>Paenibacillus</taxon>
    </lineage>
</organism>
<gene>
    <name evidence="1" type="ORF">ACFQ5D_17970</name>
</gene>
<dbReference type="RefSeq" id="WP_229526464.1">
    <property type="nucleotide sequence ID" value="NZ_JAFFQR010000112.1"/>
</dbReference>
<dbReference type="Proteomes" id="UP001597340">
    <property type="component" value="Unassembled WGS sequence"/>
</dbReference>
<reference evidence="2" key="1">
    <citation type="journal article" date="2019" name="Int. J. Syst. Evol. Microbiol.">
        <title>The Global Catalogue of Microorganisms (GCM) 10K type strain sequencing project: providing services to taxonomists for standard genome sequencing and annotation.</title>
        <authorList>
            <consortium name="The Broad Institute Genomics Platform"/>
            <consortium name="The Broad Institute Genome Sequencing Center for Infectious Disease"/>
            <person name="Wu L."/>
            <person name="Ma J."/>
        </authorList>
    </citation>
    <scope>NUCLEOTIDE SEQUENCE [LARGE SCALE GENOMIC DNA]</scope>
    <source>
        <strain evidence="2">CCM 9147</strain>
    </source>
</reference>
<keyword evidence="2" id="KW-1185">Reference proteome</keyword>